<organism evidence="1 2">
    <name type="scientific">Trichonephila clavipes</name>
    <name type="common">Golden silk orbweaver</name>
    <name type="synonym">Nephila clavipes</name>
    <dbReference type="NCBI Taxonomy" id="2585209"/>
    <lineage>
        <taxon>Eukaryota</taxon>
        <taxon>Metazoa</taxon>
        <taxon>Ecdysozoa</taxon>
        <taxon>Arthropoda</taxon>
        <taxon>Chelicerata</taxon>
        <taxon>Arachnida</taxon>
        <taxon>Araneae</taxon>
        <taxon>Araneomorphae</taxon>
        <taxon>Entelegynae</taxon>
        <taxon>Araneoidea</taxon>
        <taxon>Nephilidae</taxon>
        <taxon>Trichonephila</taxon>
    </lineage>
</organism>
<gene>
    <name evidence="1" type="ORF">TNCV_2291241</name>
</gene>
<evidence type="ECO:0000313" key="1">
    <source>
        <dbReference type="EMBL" id="GFX96236.1"/>
    </source>
</evidence>
<dbReference type="Proteomes" id="UP000887159">
    <property type="component" value="Unassembled WGS sequence"/>
</dbReference>
<proteinExistence type="predicted"/>
<sequence length="83" mass="9644">MVELVKGISKLPDRRLEADRPRHSIQFINDSHLHCWWGIKTTCVMAFVAYVKYGTEERFAFQCPMMSSDEGVRRLLALPFLLS</sequence>
<evidence type="ECO:0000313" key="2">
    <source>
        <dbReference type="Proteomes" id="UP000887159"/>
    </source>
</evidence>
<comment type="caution">
    <text evidence="1">The sequence shown here is derived from an EMBL/GenBank/DDBJ whole genome shotgun (WGS) entry which is preliminary data.</text>
</comment>
<dbReference type="AlphaFoldDB" id="A0A8X6RJ43"/>
<dbReference type="EMBL" id="BMAU01021190">
    <property type="protein sequence ID" value="GFX96236.1"/>
    <property type="molecule type" value="Genomic_DNA"/>
</dbReference>
<protein>
    <submittedName>
        <fullName evidence="1">Uncharacterized protein</fullName>
    </submittedName>
</protein>
<keyword evidence="2" id="KW-1185">Reference proteome</keyword>
<reference evidence="1" key="1">
    <citation type="submission" date="2020-08" db="EMBL/GenBank/DDBJ databases">
        <title>Multicomponent nature underlies the extraordinary mechanical properties of spider dragline silk.</title>
        <authorList>
            <person name="Kono N."/>
            <person name="Nakamura H."/>
            <person name="Mori M."/>
            <person name="Yoshida Y."/>
            <person name="Ohtoshi R."/>
            <person name="Malay A.D."/>
            <person name="Moran D.A.P."/>
            <person name="Tomita M."/>
            <person name="Numata K."/>
            <person name="Arakawa K."/>
        </authorList>
    </citation>
    <scope>NUCLEOTIDE SEQUENCE</scope>
</reference>
<name>A0A8X6RJ43_TRICX</name>
<accession>A0A8X6RJ43</accession>